<dbReference type="Proteomes" id="UP000286045">
    <property type="component" value="Unassembled WGS sequence"/>
</dbReference>
<dbReference type="EMBL" id="RYZI01000005">
    <property type="protein sequence ID" value="RWA14637.1"/>
    <property type="molecule type" value="Genomic_DNA"/>
</dbReference>
<dbReference type="AlphaFoldDB" id="A0A439DJP5"/>
<evidence type="ECO:0000313" key="1">
    <source>
        <dbReference type="EMBL" id="RWA14637.1"/>
    </source>
</evidence>
<proteinExistence type="predicted"/>
<gene>
    <name evidence="1" type="ORF">EKO27_g412</name>
</gene>
<evidence type="ECO:0000313" key="2">
    <source>
        <dbReference type="Proteomes" id="UP000286045"/>
    </source>
</evidence>
<reference evidence="1 2" key="1">
    <citation type="submission" date="2018-12" db="EMBL/GenBank/DDBJ databases">
        <title>Draft genome sequence of Xylaria grammica IHI A82.</title>
        <authorList>
            <person name="Buettner E."/>
            <person name="Kellner H."/>
        </authorList>
    </citation>
    <scope>NUCLEOTIDE SEQUENCE [LARGE SCALE GENOMIC DNA]</scope>
    <source>
        <strain evidence="1 2">IHI A82</strain>
    </source>
</reference>
<organism evidence="1 2">
    <name type="scientific">Xylaria grammica</name>
    <dbReference type="NCBI Taxonomy" id="363999"/>
    <lineage>
        <taxon>Eukaryota</taxon>
        <taxon>Fungi</taxon>
        <taxon>Dikarya</taxon>
        <taxon>Ascomycota</taxon>
        <taxon>Pezizomycotina</taxon>
        <taxon>Sordariomycetes</taxon>
        <taxon>Xylariomycetidae</taxon>
        <taxon>Xylariales</taxon>
        <taxon>Xylariaceae</taxon>
        <taxon>Xylaria</taxon>
    </lineage>
</organism>
<keyword evidence="2" id="KW-1185">Reference proteome</keyword>
<protein>
    <submittedName>
        <fullName evidence="1">Uncharacterized protein</fullName>
    </submittedName>
</protein>
<comment type="caution">
    <text evidence="1">The sequence shown here is derived from an EMBL/GenBank/DDBJ whole genome shotgun (WGS) entry which is preliminary data.</text>
</comment>
<sequence length="161" mass="17590">MSPRDVASAESATRIERLYNLNAGQDSGIIFLLKHHDEQQSAVSALMALQVQLVGEWVLPIIPVESIAAVPASLVVIHRQLPSPSPNKRKPSPAIHLLPFCSNREPLVEHTVNILTDVTSGFGDLLERLSSNSEFESELVQLLGEDGDKLKSFWAGDCLVD</sequence>
<name>A0A439DJP5_9PEZI</name>
<accession>A0A439DJP5</accession>